<dbReference type="OrthoDB" id="162319at2"/>
<accession>A0A6I1MQF9</accession>
<dbReference type="AlphaFoldDB" id="A0A6I1MQF9"/>
<protein>
    <recommendedName>
        <fullName evidence="3">YCII-related domain-containing protein</fullName>
    </recommendedName>
</protein>
<evidence type="ECO:0000313" key="1">
    <source>
        <dbReference type="EMBL" id="MPQ44387.1"/>
    </source>
</evidence>
<evidence type="ECO:0008006" key="3">
    <source>
        <dbReference type="Google" id="ProtNLM"/>
    </source>
</evidence>
<comment type="caution">
    <text evidence="1">The sequence shown here is derived from an EMBL/GenBank/DDBJ whole genome shotgun (WGS) entry which is preliminary data.</text>
</comment>
<evidence type="ECO:0000313" key="2">
    <source>
        <dbReference type="Proteomes" id="UP000430345"/>
    </source>
</evidence>
<reference evidence="1 2" key="1">
    <citation type="submission" date="2019-10" db="EMBL/GenBank/DDBJ databases">
        <title>The Genome Sequence of Clostridium tarantellae Isolated from Fish Brain.</title>
        <authorList>
            <person name="Bano L."/>
            <person name="Kiel M."/>
            <person name="Sales G."/>
            <person name="Doxey A.C."/>
            <person name="Mansfield M.J."/>
            <person name="Schiavone M."/>
            <person name="Rossetto O."/>
            <person name="Pirazzini M."/>
            <person name="Dobrindt U."/>
            <person name="Montecucco C."/>
        </authorList>
    </citation>
    <scope>NUCLEOTIDE SEQUENCE [LARGE SCALE GENOMIC DNA]</scope>
    <source>
        <strain evidence="1 2">DSM 3997</strain>
    </source>
</reference>
<keyword evidence="2" id="KW-1185">Reference proteome</keyword>
<sequence length="96" mass="10921">MIKSSGIFVKINYKLQSCIKNNRSHLAKTYKDSNKPKYILCAGIYNKNGGTIIFHANNFKEAENIINNNPFINAENYSFEILSKNYINLSTIGIIN</sequence>
<gene>
    <name evidence="1" type="ORF">GBZ86_11525</name>
</gene>
<proteinExistence type="predicted"/>
<dbReference type="RefSeq" id="WP_152890814.1">
    <property type="nucleotide sequence ID" value="NZ_WHJC01000205.1"/>
</dbReference>
<name>A0A6I1MQF9_9CLOT</name>
<dbReference type="Proteomes" id="UP000430345">
    <property type="component" value="Unassembled WGS sequence"/>
</dbReference>
<dbReference type="EMBL" id="WHJC01000205">
    <property type="protein sequence ID" value="MPQ44387.1"/>
    <property type="molecule type" value="Genomic_DNA"/>
</dbReference>
<organism evidence="1 2">
    <name type="scientific">Clostridium tarantellae</name>
    <dbReference type="NCBI Taxonomy" id="39493"/>
    <lineage>
        <taxon>Bacteria</taxon>
        <taxon>Bacillati</taxon>
        <taxon>Bacillota</taxon>
        <taxon>Clostridia</taxon>
        <taxon>Eubacteriales</taxon>
        <taxon>Clostridiaceae</taxon>
        <taxon>Clostridium</taxon>
    </lineage>
</organism>